<name>A0A9D4MS10_DREPO</name>
<dbReference type="AlphaFoldDB" id="A0A9D4MS10"/>
<evidence type="ECO:0000313" key="1">
    <source>
        <dbReference type="EMBL" id="KAH3880182.1"/>
    </source>
</evidence>
<gene>
    <name evidence="1" type="ORF">DPMN_004092</name>
</gene>
<comment type="caution">
    <text evidence="1">The sequence shown here is derived from an EMBL/GenBank/DDBJ whole genome shotgun (WGS) entry which is preliminary data.</text>
</comment>
<accession>A0A9D4MS10</accession>
<evidence type="ECO:0000313" key="2">
    <source>
        <dbReference type="Proteomes" id="UP000828390"/>
    </source>
</evidence>
<sequence length="105" mass="11576">MSETGIHVFIISAYCLSYSNNNRNNNIDKKFIIIISSSSSNRISISIINNTSLLLSNSSKLALQLPPLPTTGRQLLPLQPTPTINIATTSPLNETKHFPKLNVRN</sequence>
<proteinExistence type="predicted"/>
<dbReference type="EMBL" id="JAIWYP010000001">
    <property type="protein sequence ID" value="KAH3880182.1"/>
    <property type="molecule type" value="Genomic_DNA"/>
</dbReference>
<reference evidence="1" key="1">
    <citation type="journal article" date="2019" name="bioRxiv">
        <title>The Genome of the Zebra Mussel, Dreissena polymorpha: A Resource for Invasive Species Research.</title>
        <authorList>
            <person name="McCartney M.A."/>
            <person name="Auch B."/>
            <person name="Kono T."/>
            <person name="Mallez S."/>
            <person name="Zhang Y."/>
            <person name="Obille A."/>
            <person name="Becker A."/>
            <person name="Abrahante J.E."/>
            <person name="Garbe J."/>
            <person name="Badalamenti J.P."/>
            <person name="Herman A."/>
            <person name="Mangelson H."/>
            <person name="Liachko I."/>
            <person name="Sullivan S."/>
            <person name="Sone E.D."/>
            <person name="Koren S."/>
            <person name="Silverstein K.A.T."/>
            <person name="Beckman K.B."/>
            <person name="Gohl D.M."/>
        </authorList>
    </citation>
    <scope>NUCLEOTIDE SEQUENCE</scope>
    <source>
        <strain evidence="1">Duluth1</strain>
        <tissue evidence="1">Whole animal</tissue>
    </source>
</reference>
<dbReference type="Proteomes" id="UP000828390">
    <property type="component" value="Unassembled WGS sequence"/>
</dbReference>
<reference evidence="1" key="2">
    <citation type="submission" date="2020-11" db="EMBL/GenBank/DDBJ databases">
        <authorList>
            <person name="McCartney M.A."/>
            <person name="Auch B."/>
            <person name="Kono T."/>
            <person name="Mallez S."/>
            <person name="Becker A."/>
            <person name="Gohl D.M."/>
            <person name="Silverstein K.A.T."/>
            <person name="Koren S."/>
            <person name="Bechman K.B."/>
            <person name="Herman A."/>
            <person name="Abrahante J.E."/>
            <person name="Garbe J."/>
        </authorList>
    </citation>
    <scope>NUCLEOTIDE SEQUENCE</scope>
    <source>
        <strain evidence="1">Duluth1</strain>
        <tissue evidence="1">Whole animal</tissue>
    </source>
</reference>
<protein>
    <submittedName>
        <fullName evidence="1">Uncharacterized protein</fullName>
    </submittedName>
</protein>
<keyword evidence="2" id="KW-1185">Reference proteome</keyword>
<organism evidence="1 2">
    <name type="scientific">Dreissena polymorpha</name>
    <name type="common">Zebra mussel</name>
    <name type="synonym">Mytilus polymorpha</name>
    <dbReference type="NCBI Taxonomy" id="45954"/>
    <lineage>
        <taxon>Eukaryota</taxon>
        <taxon>Metazoa</taxon>
        <taxon>Spiralia</taxon>
        <taxon>Lophotrochozoa</taxon>
        <taxon>Mollusca</taxon>
        <taxon>Bivalvia</taxon>
        <taxon>Autobranchia</taxon>
        <taxon>Heteroconchia</taxon>
        <taxon>Euheterodonta</taxon>
        <taxon>Imparidentia</taxon>
        <taxon>Neoheterodontei</taxon>
        <taxon>Myida</taxon>
        <taxon>Dreissenoidea</taxon>
        <taxon>Dreissenidae</taxon>
        <taxon>Dreissena</taxon>
    </lineage>
</organism>